<comment type="caution">
    <text evidence="2">The sequence shown here is derived from an EMBL/GenBank/DDBJ whole genome shotgun (WGS) entry which is preliminary data.</text>
</comment>
<dbReference type="EMBL" id="LATX01002409">
    <property type="protein sequence ID" value="KTB29850.1"/>
    <property type="molecule type" value="Genomic_DNA"/>
</dbReference>
<gene>
    <name evidence="2" type="ORF">WG66_17592</name>
</gene>
<dbReference type="Proteomes" id="UP000054988">
    <property type="component" value="Unassembled WGS sequence"/>
</dbReference>
<organism evidence="2 3">
    <name type="scientific">Moniliophthora roreri</name>
    <name type="common">Frosty pod rot fungus</name>
    <name type="synonym">Monilia roreri</name>
    <dbReference type="NCBI Taxonomy" id="221103"/>
    <lineage>
        <taxon>Eukaryota</taxon>
        <taxon>Fungi</taxon>
        <taxon>Dikarya</taxon>
        <taxon>Basidiomycota</taxon>
        <taxon>Agaricomycotina</taxon>
        <taxon>Agaricomycetes</taxon>
        <taxon>Agaricomycetidae</taxon>
        <taxon>Agaricales</taxon>
        <taxon>Marasmiineae</taxon>
        <taxon>Marasmiaceae</taxon>
        <taxon>Moniliophthora</taxon>
    </lineage>
</organism>
<dbReference type="AlphaFoldDB" id="A0A0W0F0L5"/>
<proteinExistence type="predicted"/>
<protein>
    <submittedName>
        <fullName evidence="2">Uncharacterized protein</fullName>
    </submittedName>
</protein>
<accession>A0A0W0F0L5</accession>
<evidence type="ECO:0000256" key="1">
    <source>
        <dbReference type="SAM" id="MobiDB-lite"/>
    </source>
</evidence>
<reference evidence="2 3" key="1">
    <citation type="submission" date="2015-12" db="EMBL/GenBank/DDBJ databases">
        <title>Draft genome sequence of Moniliophthora roreri, the causal agent of frosty pod rot of cacao.</title>
        <authorList>
            <person name="Aime M.C."/>
            <person name="Diaz-Valderrama J.R."/>
            <person name="Kijpornyongpan T."/>
            <person name="Phillips-Mora W."/>
        </authorList>
    </citation>
    <scope>NUCLEOTIDE SEQUENCE [LARGE SCALE GENOMIC DNA]</scope>
    <source>
        <strain evidence="2 3">MCA 2952</strain>
    </source>
</reference>
<evidence type="ECO:0000313" key="3">
    <source>
        <dbReference type="Proteomes" id="UP000054988"/>
    </source>
</evidence>
<evidence type="ECO:0000313" key="2">
    <source>
        <dbReference type="EMBL" id="KTB29850.1"/>
    </source>
</evidence>
<name>A0A0W0F0L5_MONRR</name>
<feature type="region of interest" description="Disordered" evidence="1">
    <location>
        <begin position="110"/>
        <end position="132"/>
    </location>
</feature>
<sequence length="132" mass="15130">MQSFLEPEKNLPRFELDVRLDYIKYCIPDWICERGYPGMEALAVGPYAPGRNGITRSIALDFEVDWKQNLWFDGVQYQGLEGSEMLVDNGVPHKGQARLRGMYEQIGNLKEKDKPGQYKIGRQENPVSHAPD</sequence>